<accession>A0ABP9C4G9</accession>
<dbReference type="Proteomes" id="UP001499959">
    <property type="component" value="Unassembled WGS sequence"/>
</dbReference>
<organism evidence="2 3">
    <name type="scientific">Lysobacter hankyongensis</name>
    <dbReference type="NCBI Taxonomy" id="1176535"/>
    <lineage>
        <taxon>Bacteria</taxon>
        <taxon>Pseudomonadati</taxon>
        <taxon>Pseudomonadota</taxon>
        <taxon>Gammaproteobacteria</taxon>
        <taxon>Lysobacterales</taxon>
        <taxon>Lysobacteraceae</taxon>
        <taxon>Lysobacter</taxon>
    </lineage>
</organism>
<evidence type="ECO:0000256" key="1">
    <source>
        <dbReference type="SAM" id="MobiDB-lite"/>
    </source>
</evidence>
<feature type="region of interest" description="Disordered" evidence="1">
    <location>
        <begin position="128"/>
        <end position="184"/>
    </location>
</feature>
<comment type="caution">
    <text evidence="2">The sequence shown here is derived from an EMBL/GenBank/DDBJ whole genome shotgun (WGS) entry which is preliminary data.</text>
</comment>
<proteinExistence type="predicted"/>
<name>A0ABP9C4G9_9GAMM</name>
<feature type="region of interest" description="Disordered" evidence="1">
    <location>
        <begin position="1"/>
        <end position="47"/>
    </location>
</feature>
<reference evidence="3" key="1">
    <citation type="journal article" date="2019" name="Int. J. Syst. Evol. Microbiol.">
        <title>The Global Catalogue of Microorganisms (GCM) 10K type strain sequencing project: providing services to taxonomists for standard genome sequencing and annotation.</title>
        <authorList>
            <consortium name="The Broad Institute Genomics Platform"/>
            <consortium name="The Broad Institute Genome Sequencing Center for Infectious Disease"/>
            <person name="Wu L."/>
            <person name="Ma J."/>
        </authorList>
    </citation>
    <scope>NUCLEOTIDE SEQUENCE [LARGE SCALE GENOMIC DNA]</scope>
    <source>
        <strain evidence="3">JCM 18204</strain>
    </source>
</reference>
<gene>
    <name evidence="2" type="ORF">GCM10023307_34400</name>
</gene>
<feature type="compositionally biased region" description="Polar residues" evidence="1">
    <location>
        <begin position="128"/>
        <end position="141"/>
    </location>
</feature>
<protein>
    <submittedName>
        <fullName evidence="2">Uncharacterized protein</fullName>
    </submittedName>
</protein>
<dbReference type="RefSeq" id="WP_345304600.1">
    <property type="nucleotide sequence ID" value="NZ_BAABJE010000023.1"/>
</dbReference>
<dbReference type="EMBL" id="BAABJE010000023">
    <property type="protein sequence ID" value="GAA4804910.1"/>
    <property type="molecule type" value="Genomic_DNA"/>
</dbReference>
<evidence type="ECO:0000313" key="3">
    <source>
        <dbReference type="Proteomes" id="UP001499959"/>
    </source>
</evidence>
<sequence>MSERFAGQQAGAPGQEDGPRNLGAHAVAAPDLDRSGPMLQAPQKQKELEMNPAERQLFERAMTLVQNKTGMTEDDAKKVATDVVLTARHTPGISEKPEYMDVRNGHVMIAERVGKEPIFNGYVNVEQSRNQSPEQINDKLTAQNQQREQQQAQEVRAQREAESRNAFQVGEDTLAWKASAHRTL</sequence>
<evidence type="ECO:0000313" key="2">
    <source>
        <dbReference type="EMBL" id="GAA4804910.1"/>
    </source>
</evidence>
<keyword evidence="3" id="KW-1185">Reference proteome</keyword>
<feature type="compositionally biased region" description="Low complexity" evidence="1">
    <location>
        <begin position="142"/>
        <end position="155"/>
    </location>
</feature>